<dbReference type="HOGENOM" id="CLU_2382611_0_0_0"/>
<proteinExistence type="predicted"/>
<dbReference type="Proteomes" id="UP000006233">
    <property type="component" value="Unassembled WGS sequence"/>
</dbReference>
<evidence type="ECO:0000313" key="2">
    <source>
        <dbReference type="Proteomes" id="UP000006233"/>
    </source>
</evidence>
<reference evidence="1 2" key="1">
    <citation type="submission" date="2009-09" db="EMBL/GenBank/DDBJ databases">
        <authorList>
            <person name="Weinstock G."/>
            <person name="Sodergren E."/>
            <person name="Clifton S."/>
            <person name="Fulton L."/>
            <person name="Fulton B."/>
            <person name="Courtney L."/>
            <person name="Fronick C."/>
            <person name="Harrison M."/>
            <person name="Strong C."/>
            <person name="Farmer C."/>
            <person name="Delahaunty K."/>
            <person name="Markovic C."/>
            <person name="Hall O."/>
            <person name="Minx P."/>
            <person name="Tomlinson C."/>
            <person name="Mitreva M."/>
            <person name="Nelson J."/>
            <person name="Hou S."/>
            <person name="Wollam A."/>
            <person name="Pepin K.H."/>
            <person name="Johnson M."/>
            <person name="Bhonagiri V."/>
            <person name="Nash W.E."/>
            <person name="Warren W."/>
            <person name="Chinwalla A."/>
            <person name="Mardis E.R."/>
            <person name="Wilson R.K."/>
        </authorList>
    </citation>
    <scope>NUCLEOTIDE SEQUENCE [LARGE SCALE GENOMIC DNA]</scope>
    <source>
        <strain evidence="1 2">F0254</strain>
    </source>
</reference>
<organism evidence="1 2">
    <name type="scientific">Leptotrichia hofstadii F0254</name>
    <dbReference type="NCBI Taxonomy" id="634994"/>
    <lineage>
        <taxon>Bacteria</taxon>
        <taxon>Fusobacteriati</taxon>
        <taxon>Fusobacteriota</taxon>
        <taxon>Fusobacteriia</taxon>
        <taxon>Fusobacteriales</taxon>
        <taxon>Leptotrichiaceae</taxon>
        <taxon>Leptotrichia</taxon>
    </lineage>
</organism>
<dbReference type="STRING" id="634994.GCWU000323_02275"/>
<comment type="caution">
    <text evidence="1">The sequence shown here is derived from an EMBL/GenBank/DDBJ whole genome shotgun (WGS) entry which is preliminary data.</text>
</comment>
<evidence type="ECO:0000313" key="1">
    <source>
        <dbReference type="EMBL" id="EEX73606.1"/>
    </source>
</evidence>
<dbReference type="RefSeq" id="WP_006805577.1">
    <property type="nucleotide sequence ID" value="NZ_GG700633.1"/>
</dbReference>
<sequence length="94" mass="11132">MKIEKEISEKIRKELENKIVIGSTTALKNEFRKYNETLNVELGPCFKIVTQENKNKFPCDILIEDEIVGKLIYEEIKDGRHKILKIEFLNEDYE</sequence>
<name>C9N0B9_9FUSO</name>
<dbReference type="AlphaFoldDB" id="C9N0B9"/>
<gene>
    <name evidence="1" type="ORF">GCWU000323_02275</name>
</gene>
<dbReference type="EMBL" id="ACVB02000026">
    <property type="protein sequence ID" value="EEX73606.1"/>
    <property type="molecule type" value="Genomic_DNA"/>
</dbReference>
<accession>C9N0B9</accession>
<protein>
    <submittedName>
        <fullName evidence="1">Uncharacterized protein</fullName>
    </submittedName>
</protein>